<feature type="compositionally biased region" description="Basic and acidic residues" evidence="1">
    <location>
        <begin position="221"/>
        <end position="233"/>
    </location>
</feature>
<reference evidence="4" key="1">
    <citation type="submission" date="2025-08" db="UniProtKB">
        <authorList>
            <consortium name="RefSeq"/>
        </authorList>
    </citation>
    <scope>IDENTIFICATION</scope>
    <source>
        <tissue evidence="4">Whole body</tissue>
    </source>
</reference>
<feature type="region of interest" description="Disordered" evidence="1">
    <location>
        <begin position="278"/>
        <end position="297"/>
    </location>
</feature>
<dbReference type="Pfam" id="PF21924">
    <property type="entry name" value="XRCC4_CC"/>
    <property type="match status" value="1"/>
</dbReference>
<dbReference type="InterPro" id="IPR053962">
    <property type="entry name" value="XRCC4_CC"/>
</dbReference>
<evidence type="ECO:0000313" key="4">
    <source>
        <dbReference type="RefSeq" id="XP_015191782.1"/>
    </source>
</evidence>
<evidence type="ECO:0000256" key="1">
    <source>
        <dbReference type="SAM" id="MobiDB-lite"/>
    </source>
</evidence>
<sequence length="331" mass="38454">MLNITITQISNKIDGTQYILYTEWTNTCFKIILLQPSAAPLMGEMLTNDINFYSEQHSKSFNEYLKETKDAFSGKNTEIQYFLQDNKFEWRKNNRWILGKITVCPISNIIDISETLYGILEQQQQLQEIISKLRIENDLLTNTKNELFVNLEKMTKIKIDMEKELYKKFILILNAKKKKIRELENSLKNAKRTQKSVYDTSTDQSEDSDMDSKSAKNVKSKLKEAVSNKRTDQSEDSDNENQDSFYTTRKRSKLTDKDFVNELEATTSTAIEKQNYSENTTNKKTNSVLNTSASSNESECELVLRMPETNTNKLILSNIDFKEESEEELFS</sequence>
<dbReference type="InterPro" id="IPR010585">
    <property type="entry name" value="DNA_repair_prot_XRCC4"/>
</dbReference>
<dbReference type="InterPro" id="IPR014751">
    <property type="entry name" value="XRCC4-like_C"/>
</dbReference>
<accession>A0ABM1JH44</accession>
<dbReference type="GeneID" id="107074654"/>
<dbReference type="Proteomes" id="UP000694924">
    <property type="component" value="Unplaced"/>
</dbReference>
<gene>
    <name evidence="4" type="primary">LOC107074654</name>
</gene>
<evidence type="ECO:0000313" key="3">
    <source>
        <dbReference type="Proteomes" id="UP000694924"/>
    </source>
</evidence>
<name>A0ABM1JH44_POLDO</name>
<dbReference type="RefSeq" id="XP_015191782.1">
    <property type="nucleotide sequence ID" value="XM_015336296.1"/>
</dbReference>
<dbReference type="PANTHER" id="PTHR28559">
    <property type="entry name" value="DNA REPAIR PROTEIN XRCC4"/>
    <property type="match status" value="1"/>
</dbReference>
<dbReference type="SUPFAM" id="SSF58022">
    <property type="entry name" value="XRCC4, C-terminal oligomerization domain"/>
    <property type="match status" value="1"/>
</dbReference>
<dbReference type="Gene3D" id="1.20.5.370">
    <property type="match status" value="1"/>
</dbReference>
<evidence type="ECO:0000259" key="2">
    <source>
        <dbReference type="Pfam" id="PF21924"/>
    </source>
</evidence>
<organism evidence="3 4">
    <name type="scientific">Polistes dominula</name>
    <name type="common">European paper wasp</name>
    <name type="synonym">Vespa dominula</name>
    <dbReference type="NCBI Taxonomy" id="743375"/>
    <lineage>
        <taxon>Eukaryota</taxon>
        <taxon>Metazoa</taxon>
        <taxon>Ecdysozoa</taxon>
        <taxon>Arthropoda</taxon>
        <taxon>Hexapoda</taxon>
        <taxon>Insecta</taxon>
        <taxon>Pterygota</taxon>
        <taxon>Neoptera</taxon>
        <taxon>Endopterygota</taxon>
        <taxon>Hymenoptera</taxon>
        <taxon>Apocrita</taxon>
        <taxon>Aculeata</taxon>
        <taxon>Vespoidea</taxon>
        <taxon>Vespidae</taxon>
        <taxon>Polistinae</taxon>
        <taxon>Polistini</taxon>
        <taxon>Polistes</taxon>
    </lineage>
</organism>
<keyword evidence="3" id="KW-1185">Reference proteome</keyword>
<dbReference type="PANTHER" id="PTHR28559:SF1">
    <property type="entry name" value="DNA REPAIR PROTEIN XRCC4"/>
    <property type="match status" value="1"/>
</dbReference>
<protein>
    <submittedName>
        <fullName evidence="4">DNA repair protein xrcc4-like</fullName>
    </submittedName>
</protein>
<feature type="region of interest" description="Disordered" evidence="1">
    <location>
        <begin position="191"/>
        <end position="248"/>
    </location>
</feature>
<proteinExistence type="predicted"/>
<feature type="domain" description="XRCC4 coiled-coil" evidence="2">
    <location>
        <begin position="112"/>
        <end position="183"/>
    </location>
</feature>